<keyword evidence="5" id="KW-1185">Reference proteome</keyword>
<comment type="similarity">
    <text evidence="1">Belongs to the opioid growth factor receptor family.</text>
</comment>
<dbReference type="GO" id="GO:0016020">
    <property type="term" value="C:membrane"/>
    <property type="evidence" value="ECO:0007669"/>
    <property type="project" value="InterPro"/>
</dbReference>
<dbReference type="PANTHER" id="PTHR14015:SF2">
    <property type="entry name" value="OPIOID GROWTH FACTOR RECEPTOR (OGFR) CONSERVED DOMAIN-CONTAINING PROTEIN"/>
    <property type="match status" value="1"/>
</dbReference>
<proteinExistence type="inferred from homology"/>
<reference evidence="4" key="2">
    <citation type="submission" date="2020-11" db="EMBL/GenBank/DDBJ databases">
        <authorList>
            <person name="McCartney M.A."/>
            <person name="Auch B."/>
            <person name="Kono T."/>
            <person name="Mallez S."/>
            <person name="Becker A."/>
            <person name="Gohl D.M."/>
            <person name="Silverstein K.A.T."/>
            <person name="Koren S."/>
            <person name="Bechman K.B."/>
            <person name="Herman A."/>
            <person name="Abrahante J.E."/>
            <person name="Garbe J."/>
        </authorList>
    </citation>
    <scope>NUCLEOTIDE SEQUENCE</scope>
    <source>
        <strain evidence="4">Duluth1</strain>
        <tissue evidence="4">Whole animal</tissue>
    </source>
</reference>
<evidence type="ECO:0000313" key="4">
    <source>
        <dbReference type="EMBL" id="KAH3746824.1"/>
    </source>
</evidence>
<dbReference type="InterPro" id="IPR006757">
    <property type="entry name" value="OGF_rcpt"/>
</dbReference>
<feature type="compositionally biased region" description="Polar residues" evidence="2">
    <location>
        <begin position="125"/>
        <end position="138"/>
    </location>
</feature>
<evidence type="ECO:0000256" key="1">
    <source>
        <dbReference type="ARBA" id="ARBA00010365"/>
    </source>
</evidence>
<feature type="compositionally biased region" description="Basic and acidic residues" evidence="2">
    <location>
        <begin position="468"/>
        <end position="485"/>
    </location>
</feature>
<feature type="region of interest" description="Disordered" evidence="2">
    <location>
        <begin position="1"/>
        <end position="36"/>
    </location>
</feature>
<dbReference type="EMBL" id="JAIWYP010000010">
    <property type="protein sequence ID" value="KAH3746824.1"/>
    <property type="molecule type" value="Genomic_DNA"/>
</dbReference>
<protein>
    <recommendedName>
        <fullName evidence="3">Opioid growth factor receptor (OGFr) conserved domain-containing protein</fullName>
    </recommendedName>
</protein>
<dbReference type="InterPro" id="IPR039574">
    <property type="entry name" value="OGFr"/>
</dbReference>
<dbReference type="AlphaFoldDB" id="A0A9D4DFV0"/>
<gene>
    <name evidence="4" type="ORF">DPMN_181241</name>
</gene>
<sequence>MGTGSSKNKPSRQADTNKAFQYNNSTSVDFIGGPMEGTGCIKEEPKSVMTMPNVVSKELDNQVDGSFVDLSVGTMEKTGYISKGTTRVTPLHASSVKDSENEEAEEDNTTKENLTTRSADEHEPYNSNQTKEPITNLENFPKTLETISKEEPDDTVKRVLDQSSNEMPGTIEGTPHSSAIAGLSNESGAALGMSTKTEPIPIIPSKQPDYETSDSSDATKPTEKSVAYDEKVPERREDNLKFYRNEIASKPFPGSDIEEMLKWHGDYKKLENGHSYIQWLFPIPESSGLNYSAQELFPYEAEEIRNNKETLDRVLRAYKMMLNFYGMDLVDETSGKIRRCEANWVERFEHLNRSFHNYLRITRILKSIGELGYDRYQKPLVKFIIAEAVITKNLSNLNADSMNYWINAIKDHSEMTEMYELWQETCENPENFDEFGNVKSNNSENKLAEQSGMVAGIDAVAKTGEPPKITEVEDSKSDHTSAKEENEIESSDKSYQNTPKYADAIS</sequence>
<comment type="caution">
    <text evidence="4">The sequence shown here is derived from an EMBL/GenBank/DDBJ whole genome shotgun (WGS) entry which is preliminary data.</text>
</comment>
<feature type="region of interest" description="Disordered" evidence="2">
    <location>
        <begin position="197"/>
        <end position="231"/>
    </location>
</feature>
<dbReference type="Pfam" id="PF04664">
    <property type="entry name" value="OGFr_N"/>
    <property type="match status" value="1"/>
</dbReference>
<feature type="compositionally biased region" description="Polar residues" evidence="2">
    <location>
        <begin position="1"/>
        <end position="28"/>
    </location>
</feature>
<feature type="region of interest" description="Disordered" evidence="2">
    <location>
        <begin position="457"/>
        <end position="506"/>
    </location>
</feature>
<evidence type="ECO:0000259" key="3">
    <source>
        <dbReference type="Pfam" id="PF04664"/>
    </source>
</evidence>
<accession>A0A9D4DFV0</accession>
<dbReference type="Proteomes" id="UP000828390">
    <property type="component" value="Unassembled WGS sequence"/>
</dbReference>
<name>A0A9D4DFV0_DREPO</name>
<dbReference type="OrthoDB" id="9030204at2759"/>
<organism evidence="4 5">
    <name type="scientific">Dreissena polymorpha</name>
    <name type="common">Zebra mussel</name>
    <name type="synonym">Mytilus polymorpha</name>
    <dbReference type="NCBI Taxonomy" id="45954"/>
    <lineage>
        <taxon>Eukaryota</taxon>
        <taxon>Metazoa</taxon>
        <taxon>Spiralia</taxon>
        <taxon>Lophotrochozoa</taxon>
        <taxon>Mollusca</taxon>
        <taxon>Bivalvia</taxon>
        <taxon>Autobranchia</taxon>
        <taxon>Heteroconchia</taxon>
        <taxon>Euheterodonta</taxon>
        <taxon>Imparidentia</taxon>
        <taxon>Neoheterodontei</taxon>
        <taxon>Myida</taxon>
        <taxon>Dreissenoidea</taxon>
        <taxon>Dreissenidae</taxon>
        <taxon>Dreissena</taxon>
    </lineage>
</organism>
<dbReference type="GO" id="GO:0140625">
    <property type="term" value="F:opioid growth factor receptor activity"/>
    <property type="evidence" value="ECO:0007669"/>
    <property type="project" value="InterPro"/>
</dbReference>
<feature type="compositionally biased region" description="Basic and acidic residues" evidence="2">
    <location>
        <begin position="220"/>
        <end position="231"/>
    </location>
</feature>
<feature type="domain" description="Opioid growth factor receptor (OGFr) conserved" evidence="3">
    <location>
        <begin position="235"/>
        <end position="432"/>
    </location>
</feature>
<evidence type="ECO:0000256" key="2">
    <source>
        <dbReference type="SAM" id="MobiDB-lite"/>
    </source>
</evidence>
<evidence type="ECO:0000313" key="5">
    <source>
        <dbReference type="Proteomes" id="UP000828390"/>
    </source>
</evidence>
<reference evidence="4" key="1">
    <citation type="journal article" date="2019" name="bioRxiv">
        <title>The Genome of the Zebra Mussel, Dreissena polymorpha: A Resource for Invasive Species Research.</title>
        <authorList>
            <person name="McCartney M.A."/>
            <person name="Auch B."/>
            <person name="Kono T."/>
            <person name="Mallez S."/>
            <person name="Zhang Y."/>
            <person name="Obille A."/>
            <person name="Becker A."/>
            <person name="Abrahante J.E."/>
            <person name="Garbe J."/>
            <person name="Badalamenti J.P."/>
            <person name="Herman A."/>
            <person name="Mangelson H."/>
            <person name="Liachko I."/>
            <person name="Sullivan S."/>
            <person name="Sone E.D."/>
            <person name="Koren S."/>
            <person name="Silverstein K.A.T."/>
            <person name="Beckman K.B."/>
            <person name="Gohl D.M."/>
        </authorList>
    </citation>
    <scope>NUCLEOTIDE SEQUENCE</scope>
    <source>
        <strain evidence="4">Duluth1</strain>
        <tissue evidence="4">Whole animal</tissue>
    </source>
</reference>
<dbReference type="PANTHER" id="PTHR14015">
    <property type="entry name" value="OPIOID GROWTH FACTOR RECEPTOR OGFR ZETA-TYPE OPIOID RECEPTOR"/>
    <property type="match status" value="1"/>
</dbReference>
<feature type="region of interest" description="Disordered" evidence="2">
    <location>
        <begin position="91"/>
        <end position="139"/>
    </location>
</feature>